<evidence type="ECO:0000313" key="2">
    <source>
        <dbReference type="EMBL" id="TDT14920.1"/>
    </source>
</evidence>
<keyword evidence="3" id="KW-1185">Reference proteome</keyword>
<accession>A0A4R7HVP7</accession>
<dbReference type="GO" id="GO:0047661">
    <property type="term" value="F:amino-acid racemase activity"/>
    <property type="evidence" value="ECO:0007669"/>
    <property type="project" value="InterPro"/>
</dbReference>
<comment type="similarity">
    <text evidence="1">Belongs to the HyuE racemase family.</text>
</comment>
<proteinExistence type="inferred from homology"/>
<evidence type="ECO:0000313" key="3">
    <source>
        <dbReference type="Proteomes" id="UP000294558"/>
    </source>
</evidence>
<sequence length="225" mass="23937">MNQTTRTIGVLHTGAFLTSNFNELFAEILPDYAVANVVDESLIQRTIEAGHLTARTRRRVAQHLFCLEDLGVEALLVTCSSIGPAVDATRPMLEVPALRVDAAMAARAVSIGPRIGVLATLETTLAPTATMIREQATAVGADVTVDERVCEGAYEAVKSGDVERHDLIVSQGLEDLASKVDVVVLSQASMARSAELLESLGNLPPILTSPRLGVEALRDLLTEAP</sequence>
<dbReference type="OrthoDB" id="978447at2"/>
<reference evidence="2 3" key="1">
    <citation type="submission" date="2019-03" db="EMBL/GenBank/DDBJ databases">
        <title>Sequencing the genomes of 1000 actinobacteria strains.</title>
        <authorList>
            <person name="Klenk H.-P."/>
        </authorList>
    </citation>
    <scope>NUCLEOTIDE SEQUENCE [LARGE SCALE GENOMIC DNA]</scope>
    <source>
        <strain evidence="2 3">DSM 18936</strain>
    </source>
</reference>
<dbReference type="Proteomes" id="UP000294558">
    <property type="component" value="Unassembled WGS sequence"/>
</dbReference>
<protein>
    <recommendedName>
        <fullName evidence="4">Asp/Glu/hydantoin racemase</fullName>
    </recommendedName>
</protein>
<dbReference type="InterPro" id="IPR053714">
    <property type="entry name" value="Iso_Racemase_Enz_sf"/>
</dbReference>
<dbReference type="InterPro" id="IPR015942">
    <property type="entry name" value="Asp/Glu/hydantoin_racemase"/>
</dbReference>
<dbReference type="Pfam" id="PF01177">
    <property type="entry name" value="Asp_Glu_race"/>
    <property type="match status" value="1"/>
</dbReference>
<dbReference type="AlphaFoldDB" id="A0A4R7HVP7"/>
<dbReference type="RefSeq" id="WP_133867426.1">
    <property type="nucleotide sequence ID" value="NZ_SOAU01000001.1"/>
</dbReference>
<dbReference type="EMBL" id="SOAU01000001">
    <property type="protein sequence ID" value="TDT14920.1"/>
    <property type="molecule type" value="Genomic_DNA"/>
</dbReference>
<name>A0A4R7HVP7_9ACTN</name>
<gene>
    <name evidence="2" type="ORF">BDK89_0479</name>
</gene>
<evidence type="ECO:0000256" key="1">
    <source>
        <dbReference type="ARBA" id="ARBA00038414"/>
    </source>
</evidence>
<evidence type="ECO:0008006" key="4">
    <source>
        <dbReference type="Google" id="ProtNLM"/>
    </source>
</evidence>
<comment type="caution">
    <text evidence="2">The sequence shown here is derived from an EMBL/GenBank/DDBJ whole genome shotgun (WGS) entry which is preliminary data.</text>
</comment>
<dbReference type="Gene3D" id="3.40.50.12500">
    <property type="match status" value="1"/>
</dbReference>
<organism evidence="2 3">
    <name type="scientific">Ilumatobacter fluminis</name>
    <dbReference type="NCBI Taxonomy" id="467091"/>
    <lineage>
        <taxon>Bacteria</taxon>
        <taxon>Bacillati</taxon>
        <taxon>Actinomycetota</taxon>
        <taxon>Acidimicrobiia</taxon>
        <taxon>Acidimicrobiales</taxon>
        <taxon>Ilumatobacteraceae</taxon>
        <taxon>Ilumatobacter</taxon>
    </lineage>
</organism>